<protein>
    <submittedName>
        <fullName evidence="1">Uncharacterized protein</fullName>
    </submittedName>
</protein>
<reference evidence="1 2" key="2">
    <citation type="journal article" date="2022" name="Mol. Ecol. Resour.">
        <title>The genomes of chicory, endive, great burdock and yacon provide insights into Asteraceae paleo-polyploidization history and plant inulin production.</title>
        <authorList>
            <person name="Fan W."/>
            <person name="Wang S."/>
            <person name="Wang H."/>
            <person name="Wang A."/>
            <person name="Jiang F."/>
            <person name="Liu H."/>
            <person name="Zhao H."/>
            <person name="Xu D."/>
            <person name="Zhang Y."/>
        </authorList>
    </citation>
    <scope>NUCLEOTIDE SEQUENCE [LARGE SCALE GENOMIC DNA]</scope>
    <source>
        <strain evidence="2">cv. Punajuju</strain>
        <tissue evidence="1">Leaves</tissue>
    </source>
</reference>
<accession>A0ACB9BL08</accession>
<dbReference type="Proteomes" id="UP001055811">
    <property type="component" value="Linkage Group LG06"/>
</dbReference>
<proteinExistence type="predicted"/>
<name>A0ACB9BL08_CICIN</name>
<comment type="caution">
    <text evidence="1">The sequence shown here is derived from an EMBL/GenBank/DDBJ whole genome shotgun (WGS) entry which is preliminary data.</text>
</comment>
<sequence>MYSYTEANVMQNLTRFSTISNSHDPGCVVRRVKSLETLLALSRVLFLVDLTIPLSNLNHQPSTISYSPGASPSLTNTTTESSSPTTDVFFAIINTIVKPHYRLDEKE</sequence>
<evidence type="ECO:0000313" key="2">
    <source>
        <dbReference type="Proteomes" id="UP001055811"/>
    </source>
</evidence>
<organism evidence="1 2">
    <name type="scientific">Cichorium intybus</name>
    <name type="common">Chicory</name>
    <dbReference type="NCBI Taxonomy" id="13427"/>
    <lineage>
        <taxon>Eukaryota</taxon>
        <taxon>Viridiplantae</taxon>
        <taxon>Streptophyta</taxon>
        <taxon>Embryophyta</taxon>
        <taxon>Tracheophyta</taxon>
        <taxon>Spermatophyta</taxon>
        <taxon>Magnoliopsida</taxon>
        <taxon>eudicotyledons</taxon>
        <taxon>Gunneridae</taxon>
        <taxon>Pentapetalae</taxon>
        <taxon>asterids</taxon>
        <taxon>campanulids</taxon>
        <taxon>Asterales</taxon>
        <taxon>Asteraceae</taxon>
        <taxon>Cichorioideae</taxon>
        <taxon>Cichorieae</taxon>
        <taxon>Cichoriinae</taxon>
        <taxon>Cichorium</taxon>
    </lineage>
</organism>
<reference evidence="2" key="1">
    <citation type="journal article" date="2022" name="Mol. Ecol. Resour.">
        <title>The genomes of chicory, endive, great burdock and yacon provide insights into Asteraceae palaeo-polyploidization history and plant inulin production.</title>
        <authorList>
            <person name="Fan W."/>
            <person name="Wang S."/>
            <person name="Wang H."/>
            <person name="Wang A."/>
            <person name="Jiang F."/>
            <person name="Liu H."/>
            <person name="Zhao H."/>
            <person name="Xu D."/>
            <person name="Zhang Y."/>
        </authorList>
    </citation>
    <scope>NUCLEOTIDE SEQUENCE [LARGE SCALE GENOMIC DNA]</scope>
    <source>
        <strain evidence="2">cv. Punajuju</strain>
    </source>
</reference>
<gene>
    <name evidence="1" type="ORF">L2E82_33747</name>
</gene>
<dbReference type="EMBL" id="CM042014">
    <property type="protein sequence ID" value="KAI3722705.1"/>
    <property type="molecule type" value="Genomic_DNA"/>
</dbReference>
<evidence type="ECO:0000313" key="1">
    <source>
        <dbReference type="EMBL" id="KAI3722705.1"/>
    </source>
</evidence>
<keyword evidence="2" id="KW-1185">Reference proteome</keyword>